<dbReference type="HOGENOM" id="CLU_3381952_0_0_9"/>
<reference evidence="1 2" key="2">
    <citation type="submission" date="2007-09" db="EMBL/GenBank/DDBJ databases">
        <authorList>
            <person name="Fulton L."/>
            <person name="Clifton S."/>
            <person name="Fulton B."/>
            <person name="Xu J."/>
            <person name="Minx P."/>
            <person name="Pepin K.H."/>
            <person name="Johnson M."/>
            <person name="Thiruvilangam P."/>
            <person name="Bhonagiri V."/>
            <person name="Nash W.E."/>
            <person name="Mardis E.R."/>
            <person name="Wilson R.K."/>
        </authorList>
    </citation>
    <scope>NUCLEOTIDE SEQUENCE [LARGE SCALE GENOMIC DNA]</scope>
    <source>
        <strain evidence="1 2">M21/2</strain>
    </source>
</reference>
<protein>
    <submittedName>
        <fullName evidence="1">Uncharacterized protein</fullName>
    </submittedName>
</protein>
<dbReference type="Proteomes" id="UP000005945">
    <property type="component" value="Unassembled WGS sequence"/>
</dbReference>
<name>A8S8X7_9FIRM</name>
<comment type="caution">
    <text evidence="1">The sequence shown here is derived from an EMBL/GenBank/DDBJ whole genome shotgun (WGS) entry which is preliminary data.</text>
</comment>
<reference evidence="1 2" key="1">
    <citation type="submission" date="2007-09" db="EMBL/GenBank/DDBJ databases">
        <title>Draft genome sequence of Faecalibacterium prausnitzii M21/2.</title>
        <authorList>
            <person name="Sudarsanam P."/>
            <person name="Ley R."/>
            <person name="Guruge J."/>
            <person name="Turnbaugh P.J."/>
            <person name="Mahowald M."/>
            <person name="Liep D."/>
            <person name="Gordon J."/>
        </authorList>
    </citation>
    <scope>NUCLEOTIDE SEQUENCE [LARGE SCALE GENOMIC DNA]</scope>
    <source>
        <strain evidence="1 2">M21/2</strain>
    </source>
</reference>
<gene>
    <name evidence="1" type="ORF">FAEPRAM212_00907</name>
</gene>
<dbReference type="EMBL" id="ABED02000021">
    <property type="protein sequence ID" value="EDP22279.1"/>
    <property type="molecule type" value="Genomic_DNA"/>
</dbReference>
<evidence type="ECO:0000313" key="2">
    <source>
        <dbReference type="Proteomes" id="UP000005945"/>
    </source>
</evidence>
<sequence length="33" mass="3830">MFHSPGSTIYHLASDQQVMAFGVPLQEFDWMMQ</sequence>
<proteinExistence type="predicted"/>
<accession>A8S8X7</accession>
<dbReference type="AlphaFoldDB" id="A8S8X7"/>
<evidence type="ECO:0000313" key="1">
    <source>
        <dbReference type="EMBL" id="EDP22279.1"/>
    </source>
</evidence>
<organism evidence="1 2">
    <name type="scientific">Faecalibacterium prausnitzii M21/2</name>
    <dbReference type="NCBI Taxonomy" id="411485"/>
    <lineage>
        <taxon>Bacteria</taxon>
        <taxon>Bacillati</taxon>
        <taxon>Bacillota</taxon>
        <taxon>Clostridia</taxon>
        <taxon>Eubacteriales</taxon>
        <taxon>Oscillospiraceae</taxon>
        <taxon>Faecalibacterium</taxon>
    </lineage>
</organism>